<reference evidence="2 3" key="1">
    <citation type="submission" date="2024-02" db="EMBL/GenBank/DDBJ databases">
        <authorList>
            <person name="Chen Y."/>
            <person name="Shah S."/>
            <person name="Dougan E. K."/>
            <person name="Thang M."/>
            <person name="Chan C."/>
        </authorList>
    </citation>
    <scope>NUCLEOTIDE SEQUENCE [LARGE SCALE GENOMIC DNA]</scope>
</reference>
<protein>
    <submittedName>
        <fullName evidence="2">Uncharacterized protein</fullName>
    </submittedName>
</protein>
<accession>A0ABP0IRV1</accession>
<evidence type="ECO:0000313" key="2">
    <source>
        <dbReference type="EMBL" id="CAK9004792.1"/>
    </source>
</evidence>
<name>A0ABP0IRV1_9DINO</name>
<sequence length="496" mass="53216">GDKGGKQTPWGAVAKGKGLGVGGPRAVPMSETFHIAALRPHPGADGEWLVKRGGARNDAEVLDTQQMAGRLTAANCEAVARPAKWISMAAGTIRQCHKVMKFVEHDPRLTGLPQLAQLFDDALATAAQALDTTQSRCETAECQQALTTLLGHFSDADSLDAWKRAALYAANVYNYSMQCLQAHALLSHRMTWTSELAKHIASMPEVRPFLQAPENDEVLLETLVALLAKDHVGGGAETSDPLLGGSTLPWTQTPQVEGVPPFFGLAAPKKVLFGKRPAEAAPSVQPLLKMARAKASAPGPTSAQVERQRQEDGLAQVLAFLGEPSSDQAATAAAFLDQLHQVKSKAGIPEELRRGGLFVLAYTGEKFPADQKTAELEELMNELKAAEVPQEAQQKLELKEKLFLSKLLPAENLAVFVENLVGASTAVPGPKHDQLRAALEQVPSSLRLLLGLPAPGKYSRQKAHGWERDFSRMLALAAAGFRAHYDALLCPDSPAE</sequence>
<dbReference type="Proteomes" id="UP001642464">
    <property type="component" value="Unassembled WGS sequence"/>
</dbReference>
<feature type="non-terminal residue" evidence="2">
    <location>
        <position position="496"/>
    </location>
</feature>
<proteinExistence type="predicted"/>
<keyword evidence="3" id="KW-1185">Reference proteome</keyword>
<evidence type="ECO:0000313" key="3">
    <source>
        <dbReference type="Proteomes" id="UP001642464"/>
    </source>
</evidence>
<dbReference type="EMBL" id="CAXAMM010004750">
    <property type="protein sequence ID" value="CAK9004792.1"/>
    <property type="molecule type" value="Genomic_DNA"/>
</dbReference>
<gene>
    <name evidence="2" type="ORF">SCF082_LOCUS8328</name>
</gene>
<feature type="region of interest" description="Disordered" evidence="1">
    <location>
        <begin position="1"/>
        <end position="20"/>
    </location>
</feature>
<evidence type="ECO:0000256" key="1">
    <source>
        <dbReference type="SAM" id="MobiDB-lite"/>
    </source>
</evidence>
<comment type="caution">
    <text evidence="2">The sequence shown here is derived from an EMBL/GenBank/DDBJ whole genome shotgun (WGS) entry which is preliminary data.</text>
</comment>
<organism evidence="2 3">
    <name type="scientific">Durusdinium trenchii</name>
    <dbReference type="NCBI Taxonomy" id="1381693"/>
    <lineage>
        <taxon>Eukaryota</taxon>
        <taxon>Sar</taxon>
        <taxon>Alveolata</taxon>
        <taxon>Dinophyceae</taxon>
        <taxon>Suessiales</taxon>
        <taxon>Symbiodiniaceae</taxon>
        <taxon>Durusdinium</taxon>
    </lineage>
</organism>
<feature type="non-terminal residue" evidence="2">
    <location>
        <position position="1"/>
    </location>
</feature>